<evidence type="ECO:0000313" key="2">
    <source>
        <dbReference type="Proteomes" id="UP000807115"/>
    </source>
</evidence>
<gene>
    <name evidence="1" type="ORF">BDA96_01G052400</name>
</gene>
<comment type="caution">
    <text evidence="1">The sequence shown here is derived from an EMBL/GenBank/DDBJ whole genome shotgun (WGS) entry which is preliminary data.</text>
</comment>
<reference evidence="1" key="2">
    <citation type="submission" date="2020-10" db="EMBL/GenBank/DDBJ databases">
        <authorList>
            <person name="Cooper E.A."/>
            <person name="Brenton Z.W."/>
            <person name="Flinn B.S."/>
            <person name="Jenkins J."/>
            <person name="Shu S."/>
            <person name="Flowers D."/>
            <person name="Luo F."/>
            <person name="Wang Y."/>
            <person name="Xia P."/>
            <person name="Barry K."/>
            <person name="Daum C."/>
            <person name="Lipzen A."/>
            <person name="Yoshinaga Y."/>
            <person name="Schmutz J."/>
            <person name="Saski C."/>
            <person name="Vermerris W."/>
            <person name="Kresovich S."/>
        </authorList>
    </citation>
    <scope>NUCLEOTIDE SEQUENCE</scope>
</reference>
<dbReference type="Proteomes" id="UP000807115">
    <property type="component" value="Chromosome 1"/>
</dbReference>
<sequence length="92" mass="10475">MYTSSCLGYRVHIVMAMRRRIGTNALTQSLMHRKVQSHYLVLGQEGAEAGAHTPVTVCQTEDCETAGRERIRRGREAFHLWRQDSWVTRAGS</sequence>
<name>A0A921RW90_SORBI</name>
<reference evidence="1" key="1">
    <citation type="journal article" date="2019" name="BMC Genomics">
        <title>A new reference genome for Sorghum bicolor reveals high levels of sequence similarity between sweet and grain genotypes: implications for the genetics of sugar metabolism.</title>
        <authorList>
            <person name="Cooper E.A."/>
            <person name="Brenton Z.W."/>
            <person name="Flinn B.S."/>
            <person name="Jenkins J."/>
            <person name="Shu S."/>
            <person name="Flowers D."/>
            <person name="Luo F."/>
            <person name="Wang Y."/>
            <person name="Xia P."/>
            <person name="Barry K."/>
            <person name="Daum C."/>
            <person name="Lipzen A."/>
            <person name="Yoshinaga Y."/>
            <person name="Schmutz J."/>
            <person name="Saski C."/>
            <person name="Vermerris W."/>
            <person name="Kresovich S."/>
        </authorList>
    </citation>
    <scope>NUCLEOTIDE SEQUENCE</scope>
</reference>
<protein>
    <submittedName>
        <fullName evidence="1">Uncharacterized protein</fullName>
    </submittedName>
</protein>
<proteinExistence type="predicted"/>
<dbReference type="AlphaFoldDB" id="A0A921RW90"/>
<dbReference type="EMBL" id="CM027680">
    <property type="protein sequence ID" value="KAG0547128.1"/>
    <property type="molecule type" value="Genomic_DNA"/>
</dbReference>
<evidence type="ECO:0000313" key="1">
    <source>
        <dbReference type="EMBL" id="KAG0547128.1"/>
    </source>
</evidence>
<accession>A0A921RW90</accession>
<organism evidence="1 2">
    <name type="scientific">Sorghum bicolor</name>
    <name type="common">Sorghum</name>
    <name type="synonym">Sorghum vulgare</name>
    <dbReference type="NCBI Taxonomy" id="4558"/>
    <lineage>
        <taxon>Eukaryota</taxon>
        <taxon>Viridiplantae</taxon>
        <taxon>Streptophyta</taxon>
        <taxon>Embryophyta</taxon>
        <taxon>Tracheophyta</taxon>
        <taxon>Spermatophyta</taxon>
        <taxon>Magnoliopsida</taxon>
        <taxon>Liliopsida</taxon>
        <taxon>Poales</taxon>
        <taxon>Poaceae</taxon>
        <taxon>PACMAD clade</taxon>
        <taxon>Panicoideae</taxon>
        <taxon>Andropogonodae</taxon>
        <taxon>Andropogoneae</taxon>
        <taxon>Sorghinae</taxon>
        <taxon>Sorghum</taxon>
    </lineage>
</organism>